<keyword evidence="2" id="KW-0719">Serine esterase</keyword>
<dbReference type="GO" id="GO:0006581">
    <property type="term" value="P:acetylcholine catabolic process"/>
    <property type="evidence" value="ECO:0007669"/>
    <property type="project" value="TreeGrafter"/>
</dbReference>
<dbReference type="PANTHER" id="PTHR43918:SF4">
    <property type="entry name" value="CARBOXYLIC ESTER HYDROLASE"/>
    <property type="match status" value="1"/>
</dbReference>
<evidence type="ECO:0000313" key="7">
    <source>
        <dbReference type="EMBL" id="SMD29148.1"/>
    </source>
</evidence>
<keyword evidence="4" id="KW-0325">Glycoprotein</keyword>
<proteinExistence type="inferred from homology"/>
<reference evidence="7" key="2">
    <citation type="submission" date="2019-04" db="EMBL/GenBank/DDBJ databases">
        <title>Unravelling the molecular evolution of spider venoms.</title>
        <authorList>
            <person name="Pineda S."/>
        </authorList>
    </citation>
    <scope>NUCLEOTIDE SEQUENCE</scope>
</reference>
<keyword evidence="3" id="KW-0378">Hydrolase</keyword>
<dbReference type="GO" id="GO:0003990">
    <property type="term" value="F:acetylcholinesterase activity"/>
    <property type="evidence" value="ECO:0007669"/>
    <property type="project" value="TreeGrafter"/>
</dbReference>
<protein>
    <submittedName>
        <fullName evidence="7">U15-Austrotoxin-Ht1a_1</fullName>
    </submittedName>
</protein>
<dbReference type="AlphaFoldDB" id="A0A482Z8Q6"/>
<dbReference type="InterPro" id="IPR002018">
    <property type="entry name" value="CarbesteraseB"/>
</dbReference>
<dbReference type="SUPFAM" id="SSF53474">
    <property type="entry name" value="alpha/beta-Hydrolases"/>
    <property type="match status" value="1"/>
</dbReference>
<feature type="domain" description="Carboxylesterase type B" evidence="6">
    <location>
        <begin position="29"/>
        <end position="155"/>
    </location>
</feature>
<dbReference type="InterPro" id="IPR019819">
    <property type="entry name" value="Carboxylesterase_B_CS"/>
</dbReference>
<dbReference type="PANTHER" id="PTHR43918">
    <property type="entry name" value="ACETYLCHOLINESTERASE"/>
    <property type="match status" value="1"/>
</dbReference>
<name>A0A482Z8Q6_9ARAC</name>
<dbReference type="InterPro" id="IPR029058">
    <property type="entry name" value="AB_hydrolase_fold"/>
</dbReference>
<evidence type="ECO:0000256" key="4">
    <source>
        <dbReference type="ARBA" id="ARBA00023180"/>
    </source>
</evidence>
<dbReference type="EMBL" id="HAGM01000062">
    <property type="protein sequence ID" value="SMD29148.1"/>
    <property type="molecule type" value="Transcribed_RNA"/>
</dbReference>
<evidence type="ECO:0000256" key="1">
    <source>
        <dbReference type="ARBA" id="ARBA00005964"/>
    </source>
</evidence>
<sequence>MGNNFPWMVQLLVLVTVTSASLTLPNISQPTVFTPLGKITGTRVTFLGTTLDAYFGIPFAQPPVGLLRFKKTVPVSPWKNQLQANKMPPACVQYTVGPFPWKDYQPGQSEDCLYLNIWIPEGTSALNKKTVMFWIYGGGYNTGSNRIEMYDATALFCSR</sequence>
<dbReference type="PROSITE" id="PS00941">
    <property type="entry name" value="CARBOXYLESTERASE_B_2"/>
    <property type="match status" value="1"/>
</dbReference>
<feature type="signal peptide" evidence="5">
    <location>
        <begin position="1"/>
        <end position="20"/>
    </location>
</feature>
<dbReference type="Pfam" id="PF00135">
    <property type="entry name" value="COesterase"/>
    <property type="match status" value="1"/>
</dbReference>
<keyword evidence="5" id="KW-0732">Signal</keyword>
<evidence type="ECO:0000256" key="5">
    <source>
        <dbReference type="SAM" id="SignalP"/>
    </source>
</evidence>
<comment type="similarity">
    <text evidence="1">Belongs to the type-B carboxylesterase/lipase family.</text>
</comment>
<dbReference type="InterPro" id="IPR050654">
    <property type="entry name" value="AChE-related_enzymes"/>
</dbReference>
<evidence type="ECO:0000256" key="3">
    <source>
        <dbReference type="ARBA" id="ARBA00022801"/>
    </source>
</evidence>
<feature type="chain" id="PRO_5019853590" evidence="5">
    <location>
        <begin position="21"/>
        <end position="159"/>
    </location>
</feature>
<organism evidence="7">
    <name type="scientific">Hickmania troglodytes</name>
    <dbReference type="NCBI Taxonomy" id="489260"/>
    <lineage>
        <taxon>Eukaryota</taxon>
        <taxon>Metazoa</taxon>
        <taxon>Ecdysozoa</taxon>
        <taxon>Arthropoda</taxon>
        <taxon>Chelicerata</taxon>
        <taxon>Arachnida</taxon>
        <taxon>Araneae</taxon>
        <taxon>Araneomorphae</taxon>
        <taxon>Austrochilidae</taxon>
        <taxon>Hickmania</taxon>
    </lineage>
</organism>
<evidence type="ECO:0000256" key="2">
    <source>
        <dbReference type="ARBA" id="ARBA00022487"/>
    </source>
</evidence>
<dbReference type="GO" id="GO:0005886">
    <property type="term" value="C:plasma membrane"/>
    <property type="evidence" value="ECO:0007669"/>
    <property type="project" value="TreeGrafter"/>
</dbReference>
<dbReference type="Gene3D" id="3.40.50.1820">
    <property type="entry name" value="alpha/beta hydrolase"/>
    <property type="match status" value="1"/>
</dbReference>
<dbReference type="GO" id="GO:0005615">
    <property type="term" value="C:extracellular space"/>
    <property type="evidence" value="ECO:0007669"/>
    <property type="project" value="TreeGrafter"/>
</dbReference>
<reference evidence="7" key="1">
    <citation type="submission" date="2017-03" db="EMBL/GenBank/DDBJ databases">
        <authorList>
            <person name="QRISCLOUD D."/>
        </authorList>
    </citation>
    <scope>NUCLEOTIDE SEQUENCE</scope>
</reference>
<dbReference type="GO" id="GO:0019695">
    <property type="term" value="P:choline metabolic process"/>
    <property type="evidence" value="ECO:0007669"/>
    <property type="project" value="TreeGrafter"/>
</dbReference>
<accession>A0A482Z8Q6</accession>
<evidence type="ECO:0000259" key="6">
    <source>
        <dbReference type="Pfam" id="PF00135"/>
    </source>
</evidence>